<comment type="cofactor">
    <cofactor evidence="1">
        <name>Mg(2+)</name>
        <dbReference type="ChEBI" id="CHEBI:18420"/>
    </cofactor>
</comment>
<dbReference type="InterPro" id="IPR024086">
    <property type="entry name" value="GlmM_arc-type"/>
</dbReference>
<dbReference type="NCBIfam" id="TIGR03990">
    <property type="entry name" value="Arch_GlmM"/>
    <property type="match status" value="1"/>
</dbReference>
<dbReference type="InterPro" id="IPR005844">
    <property type="entry name" value="A-D-PHexomutase_a/b/a-I"/>
</dbReference>
<dbReference type="InterPro" id="IPR005846">
    <property type="entry name" value="A-D-PHexomutase_a/b/a-III"/>
</dbReference>
<evidence type="ECO:0000256" key="5">
    <source>
        <dbReference type="ARBA" id="ARBA00022842"/>
    </source>
</evidence>
<evidence type="ECO:0000256" key="1">
    <source>
        <dbReference type="ARBA" id="ARBA00001946"/>
    </source>
</evidence>
<evidence type="ECO:0000259" key="9">
    <source>
        <dbReference type="Pfam" id="PF02878"/>
    </source>
</evidence>
<protein>
    <submittedName>
        <fullName evidence="12">Phosphoglucosamine mutase</fullName>
    </submittedName>
</protein>
<dbReference type="PRINTS" id="PR00509">
    <property type="entry name" value="PGMPMM"/>
</dbReference>
<accession>L0A9U3</accession>
<dbReference type="Pfam" id="PF02880">
    <property type="entry name" value="PGM_PMM_III"/>
    <property type="match status" value="1"/>
</dbReference>
<keyword evidence="3" id="KW-0597">Phosphoprotein</keyword>
<dbReference type="Gene3D" id="3.30.310.50">
    <property type="entry name" value="Alpha-D-phosphohexomutase, C-terminal domain"/>
    <property type="match status" value="1"/>
</dbReference>
<keyword evidence="13" id="KW-1185">Reference proteome</keyword>
<gene>
    <name evidence="12" type="ordered locus">Calag_0032</name>
</gene>
<reference evidence="13" key="1">
    <citation type="submission" date="2012-03" db="EMBL/GenBank/DDBJ databases">
        <title>Complete genome of Caldisphaera lagunensis DSM 15908.</title>
        <authorList>
            <person name="Lucas S."/>
            <person name="Copeland A."/>
            <person name="Lapidus A."/>
            <person name="Glavina del Rio T."/>
            <person name="Dalin E."/>
            <person name="Tice H."/>
            <person name="Bruce D."/>
            <person name="Goodwin L."/>
            <person name="Pitluck S."/>
            <person name="Peters L."/>
            <person name="Mikhailova N."/>
            <person name="Teshima H."/>
            <person name="Kyrpides N."/>
            <person name="Mavromatis K."/>
            <person name="Ivanova N."/>
            <person name="Brettin T."/>
            <person name="Detter J.C."/>
            <person name="Han C."/>
            <person name="Larimer F."/>
            <person name="Land M."/>
            <person name="Hauser L."/>
            <person name="Markowitz V."/>
            <person name="Cheng J.-F."/>
            <person name="Hugenholtz P."/>
            <person name="Woyke T."/>
            <person name="Wu D."/>
            <person name="Spring S."/>
            <person name="Schroeder M."/>
            <person name="Brambilla E."/>
            <person name="Klenk H.-P."/>
            <person name="Eisen J.A."/>
        </authorList>
    </citation>
    <scope>NUCLEOTIDE SEQUENCE [LARGE SCALE GENOMIC DNA]</scope>
    <source>
        <strain evidence="13">DSM 15908 / JCM 11604 / IC-154</strain>
    </source>
</reference>
<dbReference type="InterPro" id="IPR016066">
    <property type="entry name" value="A-D-PHexomutase_CS"/>
</dbReference>
<feature type="domain" description="Alpha-D-phosphohexomutase alpha/beta/alpha" evidence="11">
    <location>
        <begin position="258"/>
        <end position="371"/>
    </location>
</feature>
<dbReference type="EMBL" id="CP003378">
    <property type="protein sequence ID" value="AFZ69825.1"/>
    <property type="molecule type" value="Genomic_DNA"/>
</dbReference>
<dbReference type="GO" id="GO:0008966">
    <property type="term" value="F:phosphoglucosamine mutase activity"/>
    <property type="evidence" value="ECO:0007669"/>
    <property type="project" value="InterPro"/>
</dbReference>
<evidence type="ECO:0000259" key="11">
    <source>
        <dbReference type="Pfam" id="PF02880"/>
    </source>
</evidence>
<dbReference type="InterPro" id="IPR005841">
    <property type="entry name" value="Alpha-D-phosphohexomutase_SF"/>
</dbReference>
<evidence type="ECO:0000256" key="7">
    <source>
        <dbReference type="RuleBase" id="RU004326"/>
    </source>
</evidence>
<dbReference type="CDD" id="cd03087">
    <property type="entry name" value="PGM_like1"/>
    <property type="match status" value="1"/>
</dbReference>
<keyword evidence="6" id="KW-0413">Isomerase</keyword>
<keyword evidence="5 7" id="KW-0460">Magnesium</keyword>
<dbReference type="PROSITE" id="PS00710">
    <property type="entry name" value="PGM_PMM"/>
    <property type="match status" value="1"/>
</dbReference>
<dbReference type="RefSeq" id="WP_015231723.1">
    <property type="nucleotide sequence ID" value="NC_019791.1"/>
</dbReference>
<feature type="domain" description="Alpha-D-phosphohexomutase alpha/beta/alpha" evidence="10">
    <location>
        <begin position="154"/>
        <end position="254"/>
    </location>
</feature>
<evidence type="ECO:0000256" key="3">
    <source>
        <dbReference type="ARBA" id="ARBA00022553"/>
    </source>
</evidence>
<evidence type="ECO:0000259" key="10">
    <source>
        <dbReference type="Pfam" id="PF02879"/>
    </source>
</evidence>
<dbReference type="Pfam" id="PF02879">
    <property type="entry name" value="PGM_PMM_II"/>
    <property type="match status" value="1"/>
</dbReference>
<dbReference type="SUPFAM" id="SSF53738">
    <property type="entry name" value="Phosphoglucomutase, first 3 domains"/>
    <property type="match status" value="3"/>
</dbReference>
<dbReference type="Gene3D" id="3.40.120.10">
    <property type="entry name" value="Alpha-D-Glucose-1,6-Bisphosphate, subunit A, domain 3"/>
    <property type="match status" value="3"/>
</dbReference>
<dbReference type="FunCoup" id="L0A9U3">
    <property type="interactions" value="168"/>
</dbReference>
<dbReference type="OrthoDB" id="10363at2157"/>
<dbReference type="GO" id="GO:0000287">
    <property type="term" value="F:magnesium ion binding"/>
    <property type="evidence" value="ECO:0007669"/>
    <property type="project" value="InterPro"/>
</dbReference>
<dbReference type="InParanoid" id="L0A9U3"/>
<comment type="similarity">
    <text evidence="2 7">Belongs to the phosphohexose mutase family.</text>
</comment>
<feature type="domain" description="Alpha-D-phosphohexomutase C-terminal" evidence="8">
    <location>
        <begin position="385"/>
        <end position="445"/>
    </location>
</feature>
<dbReference type="InterPro" id="IPR036900">
    <property type="entry name" value="A-D-PHexomutase_C_sf"/>
</dbReference>
<evidence type="ECO:0000259" key="8">
    <source>
        <dbReference type="Pfam" id="PF00408"/>
    </source>
</evidence>
<evidence type="ECO:0000313" key="13">
    <source>
        <dbReference type="Proteomes" id="UP000010469"/>
    </source>
</evidence>
<dbReference type="Pfam" id="PF02878">
    <property type="entry name" value="PGM_PMM_I"/>
    <property type="match status" value="1"/>
</dbReference>
<dbReference type="HOGENOM" id="CLU_016950_7_1_2"/>
<dbReference type="AlphaFoldDB" id="L0A9U3"/>
<feature type="domain" description="Alpha-D-phosphohexomutase alpha/beta/alpha" evidence="9">
    <location>
        <begin position="3"/>
        <end position="131"/>
    </location>
</feature>
<keyword evidence="4 7" id="KW-0479">Metal-binding</keyword>
<dbReference type="PANTHER" id="PTHR43771">
    <property type="entry name" value="PHOSPHOMANNOMUTASE"/>
    <property type="match status" value="1"/>
</dbReference>
<dbReference type="STRING" id="1056495.Calag_0032"/>
<name>L0A9U3_CALLD</name>
<dbReference type="Proteomes" id="UP000010469">
    <property type="component" value="Chromosome"/>
</dbReference>
<dbReference type="InterPro" id="IPR005843">
    <property type="entry name" value="A-D-PHexomutase_C"/>
</dbReference>
<dbReference type="GO" id="GO:0005975">
    <property type="term" value="P:carbohydrate metabolic process"/>
    <property type="evidence" value="ECO:0007669"/>
    <property type="project" value="InterPro"/>
</dbReference>
<dbReference type="GeneID" id="14211292"/>
<dbReference type="FunFam" id="3.40.120.10:FF:000001">
    <property type="entry name" value="Phosphoglucosamine mutase"/>
    <property type="match status" value="1"/>
</dbReference>
<sequence>MARLFGTDGVRGIVGELITPEFSLRMGHAIGAYFGKGSRLLIGRDVRLGGDMVVRSLTAGLLAEGIKVYDAGLLPTPALQYGIKSLGFDGGVMITASHNPPEYNGIKVISSDGIEIPHENEDIIENYYFNNYLSKMEWRSYDNFVKSRDDIIDIYIDAIINQVDVEKIAKKNFKVVVDCANSVGSLTSPLLLRKLGVKAFTVNCNLDPYFPGRNPEPNAETLQNTLNYIKLIKADAGFAHDGDADRAMVLDNEGRIQWGDRTGALLTEFSSKIWKNYNKKTYTAVSSSILVEEYLKPKGIDVAWTPVGSVTIAREITKNNDAISGFEDNGGYLHVPHHVVRDGAMTIALTLYMLSETNETLNNIYNKLPQYYAIKAKIEANREQALCGVEAVKEKYSSYRMITIDGVKVFGDDFWLLVRPSGTEPILRITGEAKDKEKIEKIINDTIKYVKERCIR</sequence>
<organism evidence="12 13">
    <name type="scientific">Caldisphaera lagunensis (strain DSM 15908 / JCM 11604 / ANMR 0165 / IC-154)</name>
    <dbReference type="NCBI Taxonomy" id="1056495"/>
    <lineage>
        <taxon>Archaea</taxon>
        <taxon>Thermoproteota</taxon>
        <taxon>Thermoprotei</taxon>
        <taxon>Acidilobales</taxon>
        <taxon>Caldisphaeraceae</taxon>
        <taxon>Caldisphaera</taxon>
    </lineage>
</organism>
<dbReference type="SUPFAM" id="SSF55957">
    <property type="entry name" value="Phosphoglucomutase, C-terminal domain"/>
    <property type="match status" value="1"/>
</dbReference>
<evidence type="ECO:0000256" key="4">
    <source>
        <dbReference type="ARBA" id="ARBA00022723"/>
    </source>
</evidence>
<dbReference type="KEGG" id="clg:Calag_0032"/>
<dbReference type="Pfam" id="PF00408">
    <property type="entry name" value="PGM_PMM_IV"/>
    <property type="match status" value="1"/>
</dbReference>
<evidence type="ECO:0000313" key="12">
    <source>
        <dbReference type="EMBL" id="AFZ69825.1"/>
    </source>
</evidence>
<dbReference type="PANTHER" id="PTHR43771:SF1">
    <property type="entry name" value="PHOSPHOMANNOMUTASE"/>
    <property type="match status" value="1"/>
</dbReference>
<dbReference type="InterPro" id="IPR016055">
    <property type="entry name" value="A-D-PHexomutase_a/b/a-I/II/III"/>
</dbReference>
<evidence type="ECO:0000256" key="2">
    <source>
        <dbReference type="ARBA" id="ARBA00010231"/>
    </source>
</evidence>
<evidence type="ECO:0000256" key="6">
    <source>
        <dbReference type="ARBA" id="ARBA00023235"/>
    </source>
</evidence>
<dbReference type="InterPro" id="IPR005845">
    <property type="entry name" value="A-D-PHexomutase_a/b/a-II"/>
</dbReference>
<dbReference type="eggNOG" id="arCOG00767">
    <property type="taxonomic scope" value="Archaea"/>
</dbReference>
<proteinExistence type="inferred from homology"/>